<dbReference type="RefSeq" id="WP_184861185.1">
    <property type="nucleotide sequence ID" value="NZ_BAAAWY010000031.1"/>
</dbReference>
<dbReference type="InterPro" id="IPR011614">
    <property type="entry name" value="Catalase_core"/>
</dbReference>
<dbReference type="GO" id="GO:0005737">
    <property type="term" value="C:cytoplasm"/>
    <property type="evidence" value="ECO:0007669"/>
    <property type="project" value="TreeGrafter"/>
</dbReference>
<dbReference type="InterPro" id="IPR018028">
    <property type="entry name" value="Catalase"/>
</dbReference>
<evidence type="ECO:0000256" key="9">
    <source>
        <dbReference type="PIRSR" id="PIRSR000296-2"/>
    </source>
</evidence>
<dbReference type="GO" id="GO:0042744">
    <property type="term" value="P:hydrogen peroxide catabolic process"/>
    <property type="evidence" value="ECO:0007669"/>
    <property type="project" value="TreeGrafter"/>
</dbReference>
<dbReference type="GO" id="GO:0046872">
    <property type="term" value="F:metal ion binding"/>
    <property type="evidence" value="ECO:0007669"/>
    <property type="project" value="UniProtKB-KW"/>
</dbReference>
<name>A0A7W9KER0_9PSEU</name>
<evidence type="ECO:0000256" key="3">
    <source>
        <dbReference type="ARBA" id="ARBA00022617"/>
    </source>
</evidence>
<evidence type="ECO:0000313" key="11">
    <source>
        <dbReference type="EMBL" id="MBB5891226.1"/>
    </source>
</evidence>
<evidence type="ECO:0000259" key="10">
    <source>
        <dbReference type="SMART" id="SM01060"/>
    </source>
</evidence>
<feature type="domain" description="Catalase core" evidence="10">
    <location>
        <begin position="2"/>
        <end position="309"/>
    </location>
</feature>
<comment type="caution">
    <text evidence="11">The sequence shown here is derived from an EMBL/GenBank/DDBJ whole genome shotgun (WGS) entry which is preliminary data.</text>
</comment>
<dbReference type="PANTHER" id="PTHR11465:SF9">
    <property type="entry name" value="CATALASE"/>
    <property type="match status" value="1"/>
</dbReference>
<evidence type="ECO:0000256" key="5">
    <source>
        <dbReference type="ARBA" id="ARBA00023002"/>
    </source>
</evidence>
<evidence type="ECO:0000256" key="7">
    <source>
        <dbReference type="PIRNR" id="PIRNR000296"/>
    </source>
</evidence>
<dbReference type="EMBL" id="JACHIR010000001">
    <property type="protein sequence ID" value="MBB5891226.1"/>
    <property type="molecule type" value="Genomic_DNA"/>
</dbReference>
<evidence type="ECO:0000256" key="6">
    <source>
        <dbReference type="ARBA" id="ARBA00023004"/>
    </source>
</evidence>
<evidence type="ECO:0000256" key="2">
    <source>
        <dbReference type="ARBA" id="ARBA00022559"/>
    </source>
</evidence>
<keyword evidence="12" id="KW-1185">Reference proteome</keyword>
<dbReference type="InterPro" id="IPR020835">
    <property type="entry name" value="Catalase_sf"/>
</dbReference>
<sequence>MTAETSLPVQVVDTMEHLDGRHAGYRRAHARGACFTATFTPTGDAAKYTTAAHLSGEPVSATVRFSNGSGNPAMPDNQPGGRGMAVKFQLPDGTATDLIGVNLPRFLVATPEQFLDLVRALAADKDAGKGDQAHLQAFLAQNPGSVPAFQALGAMGVPASFGTTGYQALHAFIWVNADGDRQAVRYRWAPDLGEQNLDADQIADQEEQFLIGEFVERLKGGPVTFTLHVTLADPSDPTDDATRVWPADRPEIVVGQLAITGEVDDQDHWAAQIFDPTNVTPGVELSDDPLPRLRNAAYSVSYDRRSHGR</sequence>
<protein>
    <recommendedName>
        <fullName evidence="7">Catalase-related peroxidase</fullName>
        <ecNumber evidence="7">1.11.1.-</ecNumber>
    </recommendedName>
</protein>
<dbReference type="Gene3D" id="2.40.180.10">
    <property type="entry name" value="Catalase core domain"/>
    <property type="match status" value="1"/>
</dbReference>
<evidence type="ECO:0000256" key="4">
    <source>
        <dbReference type="ARBA" id="ARBA00022723"/>
    </source>
</evidence>
<dbReference type="Gene3D" id="1.20.1280.120">
    <property type="match status" value="1"/>
</dbReference>
<dbReference type="CDD" id="cd08153">
    <property type="entry name" value="srpA_like"/>
    <property type="match status" value="1"/>
</dbReference>
<keyword evidence="5 7" id="KW-0560">Oxidoreductase</keyword>
<keyword evidence="2 7" id="KW-0575">Peroxidase</keyword>
<dbReference type="GO" id="GO:0004096">
    <property type="term" value="F:catalase activity"/>
    <property type="evidence" value="ECO:0007669"/>
    <property type="project" value="InterPro"/>
</dbReference>
<feature type="active site" evidence="8">
    <location>
        <position position="29"/>
    </location>
</feature>
<evidence type="ECO:0000256" key="1">
    <source>
        <dbReference type="ARBA" id="ARBA00005329"/>
    </source>
</evidence>
<comment type="similarity">
    <text evidence="1 7">Belongs to the catalase family.</text>
</comment>
<dbReference type="PRINTS" id="PR00067">
    <property type="entry name" value="CATALASE"/>
</dbReference>
<feature type="binding site" description="axial binding residue" evidence="9">
    <location>
        <position position="298"/>
    </location>
    <ligand>
        <name>heme</name>
        <dbReference type="ChEBI" id="CHEBI:30413"/>
    </ligand>
    <ligandPart>
        <name>Fe</name>
        <dbReference type="ChEBI" id="CHEBI:18248"/>
    </ligandPart>
</feature>
<keyword evidence="3 7" id="KW-0349">Heme</keyword>
<dbReference type="PROSITE" id="PS51402">
    <property type="entry name" value="CATALASE_3"/>
    <property type="match status" value="1"/>
</dbReference>
<dbReference type="EC" id="1.11.1.-" evidence="7"/>
<reference evidence="11 12" key="1">
    <citation type="submission" date="2020-08" db="EMBL/GenBank/DDBJ databases">
        <title>Sequencing the genomes of 1000 actinobacteria strains.</title>
        <authorList>
            <person name="Klenk H.-P."/>
        </authorList>
    </citation>
    <scope>NUCLEOTIDE SEQUENCE [LARGE SCALE GENOMIC DNA]</scope>
    <source>
        <strain evidence="11 12">DSM 43851</strain>
    </source>
</reference>
<comment type="function">
    <text evidence="7">Has an organic peroxide-dependent peroxidase activity.</text>
</comment>
<dbReference type="InterPro" id="IPR024168">
    <property type="entry name" value="Catalase_SrpA-type_pred"/>
</dbReference>
<dbReference type="SMART" id="SM01060">
    <property type="entry name" value="Catalase"/>
    <property type="match status" value="1"/>
</dbReference>
<dbReference type="Pfam" id="PF00199">
    <property type="entry name" value="Catalase"/>
    <property type="match status" value="1"/>
</dbReference>
<accession>A0A7W9KER0</accession>
<proteinExistence type="inferred from homology"/>
<dbReference type="Proteomes" id="UP000585638">
    <property type="component" value="Unassembled WGS sequence"/>
</dbReference>
<organism evidence="11 12">
    <name type="scientific">Kutzneria kofuensis</name>
    <dbReference type="NCBI Taxonomy" id="103725"/>
    <lineage>
        <taxon>Bacteria</taxon>
        <taxon>Bacillati</taxon>
        <taxon>Actinomycetota</taxon>
        <taxon>Actinomycetes</taxon>
        <taxon>Pseudonocardiales</taxon>
        <taxon>Pseudonocardiaceae</taxon>
        <taxon>Kutzneria</taxon>
    </lineage>
</organism>
<dbReference type="GO" id="GO:0020037">
    <property type="term" value="F:heme binding"/>
    <property type="evidence" value="ECO:0007669"/>
    <property type="project" value="InterPro"/>
</dbReference>
<dbReference type="PANTHER" id="PTHR11465">
    <property type="entry name" value="CATALASE"/>
    <property type="match status" value="1"/>
</dbReference>
<evidence type="ECO:0000256" key="8">
    <source>
        <dbReference type="PIRSR" id="PIRSR000296-1"/>
    </source>
</evidence>
<dbReference type="GO" id="GO:0042542">
    <property type="term" value="P:response to hydrogen peroxide"/>
    <property type="evidence" value="ECO:0007669"/>
    <property type="project" value="TreeGrafter"/>
</dbReference>
<comment type="cofactor">
    <cofactor evidence="7">
        <name>heme</name>
        <dbReference type="ChEBI" id="CHEBI:30413"/>
    </cofactor>
</comment>
<dbReference type="PIRSF" id="PIRSF000296">
    <property type="entry name" value="SrpA"/>
    <property type="match status" value="1"/>
</dbReference>
<dbReference type="AlphaFoldDB" id="A0A7W9KER0"/>
<keyword evidence="6 7" id="KW-0408">Iron</keyword>
<gene>
    <name evidence="11" type="ORF">BJ998_002422</name>
</gene>
<evidence type="ECO:0000313" key="12">
    <source>
        <dbReference type="Proteomes" id="UP000585638"/>
    </source>
</evidence>
<keyword evidence="4 7" id="KW-0479">Metal-binding</keyword>
<dbReference type="SUPFAM" id="SSF56634">
    <property type="entry name" value="Heme-dependent catalase-like"/>
    <property type="match status" value="1"/>
</dbReference>